<dbReference type="PANTHER" id="PTHR48079">
    <property type="entry name" value="PROTEIN YEEZ"/>
    <property type="match status" value="1"/>
</dbReference>
<dbReference type="Gene3D" id="3.40.50.720">
    <property type="entry name" value="NAD(P)-binding Rossmann-like Domain"/>
    <property type="match status" value="1"/>
</dbReference>
<dbReference type="EMBL" id="JBHTJR010000030">
    <property type="protein sequence ID" value="MFD0992723.1"/>
    <property type="molecule type" value="Genomic_DNA"/>
</dbReference>
<evidence type="ECO:0000313" key="2">
    <source>
        <dbReference type="EMBL" id="MFD0992723.1"/>
    </source>
</evidence>
<protein>
    <submittedName>
        <fullName evidence="2">SDR family oxidoreductase</fullName>
    </submittedName>
</protein>
<dbReference type="Pfam" id="PF07993">
    <property type="entry name" value="NAD_binding_4"/>
    <property type="match status" value="1"/>
</dbReference>
<proteinExistence type="predicted"/>
<comment type="caution">
    <text evidence="2">The sequence shown here is derived from an EMBL/GenBank/DDBJ whole genome shotgun (WGS) entry which is preliminary data.</text>
</comment>
<organism evidence="2 3">
    <name type="scientific">Tenacibaculum geojense</name>
    <dbReference type="NCBI Taxonomy" id="915352"/>
    <lineage>
        <taxon>Bacteria</taxon>
        <taxon>Pseudomonadati</taxon>
        <taxon>Bacteroidota</taxon>
        <taxon>Flavobacteriia</taxon>
        <taxon>Flavobacteriales</taxon>
        <taxon>Flavobacteriaceae</taxon>
        <taxon>Tenacibaculum</taxon>
    </lineage>
</organism>
<sequence length="334" mass="37647">MILVTGGTGLVGSHLLYHLTQNNDQIFAIYRSEEKLQSTKKVFSYYTNNIEKEFSKISWLKADITEIPALQEVFSKPITKVYHCAALVSFDPKDYLTMRKINIEGTANIVNFCIAHNVTKLCYVSSIAAIGDAINNNIVTEENDWVDNGNKHGYAITKYGAEMEVWRASQEGVDVVIVNPGVILGGGFFKEGSGKLFDQIYKGFKFYTEGVTGFVGVKDVVNSMIQLMKSDIKNERFILVAENKSFKSLFFTIADTFNVKRPSIKISPLLTSIFWRLDWIVTKITGKAPMLTKNSAKSSHNREEYSSEKIKKALNFSFESLDIVIKTVCKEYLL</sequence>
<name>A0ABW3JQH2_9FLAO</name>
<dbReference type="Proteomes" id="UP001597062">
    <property type="component" value="Unassembled WGS sequence"/>
</dbReference>
<dbReference type="PANTHER" id="PTHR48079:SF6">
    <property type="entry name" value="NAD(P)-BINDING DOMAIN-CONTAINING PROTEIN-RELATED"/>
    <property type="match status" value="1"/>
</dbReference>
<dbReference type="InterPro" id="IPR036291">
    <property type="entry name" value="NAD(P)-bd_dom_sf"/>
</dbReference>
<keyword evidence="3" id="KW-1185">Reference proteome</keyword>
<dbReference type="InterPro" id="IPR051783">
    <property type="entry name" value="NAD(P)-dependent_oxidoreduct"/>
</dbReference>
<gene>
    <name evidence="2" type="ORF">ACFQ1U_05860</name>
</gene>
<reference evidence="3" key="1">
    <citation type="journal article" date="2019" name="Int. J. Syst. Evol. Microbiol.">
        <title>The Global Catalogue of Microorganisms (GCM) 10K type strain sequencing project: providing services to taxonomists for standard genome sequencing and annotation.</title>
        <authorList>
            <consortium name="The Broad Institute Genomics Platform"/>
            <consortium name="The Broad Institute Genome Sequencing Center for Infectious Disease"/>
            <person name="Wu L."/>
            <person name="Ma J."/>
        </authorList>
    </citation>
    <scope>NUCLEOTIDE SEQUENCE [LARGE SCALE GENOMIC DNA]</scope>
    <source>
        <strain evidence="3">CCUG 60527</strain>
    </source>
</reference>
<dbReference type="SUPFAM" id="SSF51735">
    <property type="entry name" value="NAD(P)-binding Rossmann-fold domains"/>
    <property type="match status" value="1"/>
</dbReference>
<feature type="domain" description="Thioester reductase (TE)" evidence="1">
    <location>
        <begin position="4"/>
        <end position="207"/>
    </location>
</feature>
<evidence type="ECO:0000259" key="1">
    <source>
        <dbReference type="Pfam" id="PF07993"/>
    </source>
</evidence>
<dbReference type="InterPro" id="IPR013120">
    <property type="entry name" value="FAR_NAD-bd"/>
</dbReference>
<accession>A0ABW3JQH2</accession>
<evidence type="ECO:0000313" key="3">
    <source>
        <dbReference type="Proteomes" id="UP001597062"/>
    </source>
</evidence>
<dbReference type="RefSeq" id="WP_386106292.1">
    <property type="nucleotide sequence ID" value="NZ_JBHTJR010000030.1"/>
</dbReference>